<dbReference type="AlphaFoldDB" id="A0A851HKQ6"/>
<reference evidence="3 4" key="1">
    <citation type="submission" date="2020-06" db="EMBL/GenBank/DDBJ databases">
        <title>Draft genome sequence of Candidatus Phytoplasma pruni (X-disease group, subgroup 16SrIII-B) strain ChTDIII from Argentina.</title>
        <authorList>
            <person name="Fernandez F.D."/>
            <person name="Zuebert C."/>
            <person name="Huettel B."/>
            <person name="Kube M."/>
            <person name="Conci L.R."/>
        </authorList>
    </citation>
    <scope>NUCLEOTIDE SEQUENCE [LARGE SCALE GENOMIC DNA]</scope>
    <source>
        <strain evidence="3 4">ChTDIII</strain>
    </source>
</reference>
<dbReference type="RefSeq" id="WP_178734392.1">
    <property type="nucleotide sequence ID" value="NZ_JABUOH010000062.1"/>
</dbReference>
<dbReference type="Proteomes" id="UP000568109">
    <property type="component" value="Unassembled WGS sequence"/>
</dbReference>
<evidence type="ECO:0000313" key="4">
    <source>
        <dbReference type="Proteomes" id="UP000568109"/>
    </source>
</evidence>
<evidence type="ECO:0000256" key="1">
    <source>
        <dbReference type="SAM" id="Coils"/>
    </source>
</evidence>
<keyword evidence="1" id="KW-0175">Coiled coil</keyword>
<sequence length="308" mass="35288">MNFFKKNKKVILITVGLIVLLAMNIAAYYHLSQRIKKQEEKTLASQPLGKKTKKPSSPNNQNNPTPANLSEGTNSQGNNEEEDDDQTETPTEILAKIKELLKQSSKITETENVNNAIINREKQTISEATQKIKNTLTQIEKIRNERTTDKEVKKIFETHLQKFQAGNTREEQELAQMMKFFIEVSNTLQRQVNSLDEHTTDLSNLNHNEKDARTTFIAEKKQKTENKYANINTIRNYLNPFAAILSLAKDMPDEITTLEGTGQISAEEKTAWGEIKKELPKISKELRKHIIKSSREELIQLLQKLRSL</sequence>
<dbReference type="EMBL" id="JABUOH010000062">
    <property type="protein sequence ID" value="NWN46009.1"/>
    <property type="molecule type" value="Genomic_DNA"/>
</dbReference>
<accession>A0A851HKQ6</accession>
<proteinExistence type="predicted"/>
<evidence type="ECO:0000313" key="3">
    <source>
        <dbReference type="EMBL" id="NWN46009.1"/>
    </source>
</evidence>
<feature type="region of interest" description="Disordered" evidence="2">
    <location>
        <begin position="40"/>
        <end position="89"/>
    </location>
</feature>
<protein>
    <submittedName>
        <fullName evidence="3">Uncharacterized protein</fullName>
    </submittedName>
</protein>
<feature type="compositionally biased region" description="Low complexity" evidence="2">
    <location>
        <begin position="55"/>
        <end position="66"/>
    </location>
</feature>
<keyword evidence="4" id="KW-1185">Reference proteome</keyword>
<evidence type="ECO:0000256" key="2">
    <source>
        <dbReference type="SAM" id="MobiDB-lite"/>
    </source>
</evidence>
<feature type="compositionally biased region" description="Polar residues" evidence="2">
    <location>
        <begin position="67"/>
        <end position="78"/>
    </location>
</feature>
<feature type="coiled-coil region" evidence="1">
    <location>
        <begin position="118"/>
        <end position="145"/>
    </location>
</feature>
<organism evidence="3 4">
    <name type="scientific">Candidatus Phytoplasma pruni</name>
    <dbReference type="NCBI Taxonomy" id="479893"/>
    <lineage>
        <taxon>Bacteria</taxon>
        <taxon>Bacillati</taxon>
        <taxon>Mycoplasmatota</taxon>
        <taxon>Mollicutes</taxon>
        <taxon>Acholeplasmatales</taxon>
        <taxon>Acholeplasmataceae</taxon>
        <taxon>Candidatus Phytoplasma</taxon>
        <taxon>16SrIII (X-disease group)</taxon>
    </lineage>
</organism>
<comment type="caution">
    <text evidence="3">The sequence shown here is derived from an EMBL/GenBank/DDBJ whole genome shotgun (WGS) entry which is preliminary data.</text>
</comment>
<gene>
    <name evidence="3" type="ORF">HR065_02850</name>
</gene>
<name>A0A851HKQ6_9MOLU</name>